<evidence type="ECO:0000256" key="6">
    <source>
        <dbReference type="ARBA" id="ARBA00023136"/>
    </source>
</evidence>
<dbReference type="RefSeq" id="WP_183961595.1">
    <property type="nucleotide sequence ID" value="NZ_JACHHP010000004.1"/>
</dbReference>
<keyword evidence="6 7" id="KW-0472">Membrane</keyword>
<dbReference type="InterPro" id="IPR015919">
    <property type="entry name" value="Cadherin-like_sf"/>
</dbReference>
<evidence type="ECO:0000313" key="11">
    <source>
        <dbReference type="Proteomes" id="UP000521199"/>
    </source>
</evidence>
<dbReference type="SMART" id="SM00112">
    <property type="entry name" value="CA"/>
    <property type="match status" value="6"/>
</dbReference>
<dbReference type="Gene3D" id="2.60.40.3440">
    <property type="match status" value="4"/>
</dbReference>
<feature type="domain" description="Cadherin" evidence="9">
    <location>
        <begin position="1402"/>
        <end position="1522"/>
    </location>
</feature>
<evidence type="ECO:0000256" key="5">
    <source>
        <dbReference type="ARBA" id="ARBA00022989"/>
    </source>
</evidence>
<dbReference type="NCBIfam" id="NF012211">
    <property type="entry name" value="tand_rpt_95"/>
    <property type="match status" value="3"/>
</dbReference>
<accession>A0A7W8D6Z8</accession>
<feature type="chain" id="PRO_5031115772" description="Cadherin domain-containing protein" evidence="8">
    <location>
        <begin position="22"/>
        <end position="1820"/>
    </location>
</feature>
<reference evidence="10 11" key="1">
    <citation type="submission" date="2020-08" db="EMBL/GenBank/DDBJ databases">
        <title>Genomic Encyclopedia of Type Strains, Phase IV (KMG-IV): sequencing the most valuable type-strain genomes for metagenomic binning, comparative biology and taxonomic classification.</title>
        <authorList>
            <person name="Goeker M."/>
        </authorList>
    </citation>
    <scope>NUCLEOTIDE SEQUENCE [LARGE SCALE GENOMIC DNA]</scope>
    <source>
        <strain evidence="10 11">DSM 24163</strain>
    </source>
</reference>
<keyword evidence="2 7" id="KW-0812">Transmembrane</keyword>
<gene>
    <name evidence="10" type="ORF">HNQ52_002619</name>
</gene>
<dbReference type="InterPro" id="IPR039808">
    <property type="entry name" value="Cadherin"/>
</dbReference>
<evidence type="ECO:0000256" key="8">
    <source>
        <dbReference type="SAM" id="SignalP"/>
    </source>
</evidence>
<evidence type="ECO:0000256" key="4">
    <source>
        <dbReference type="ARBA" id="ARBA00022837"/>
    </source>
</evidence>
<dbReference type="Gene3D" id="2.60.40.60">
    <property type="entry name" value="Cadherins"/>
    <property type="match status" value="6"/>
</dbReference>
<evidence type="ECO:0000256" key="2">
    <source>
        <dbReference type="ARBA" id="ARBA00022692"/>
    </source>
</evidence>
<comment type="caution">
    <text evidence="10">The sequence shown here is derived from an EMBL/GenBank/DDBJ whole genome shotgun (WGS) entry which is preliminary data.</text>
</comment>
<evidence type="ECO:0000259" key="9">
    <source>
        <dbReference type="PROSITE" id="PS50268"/>
    </source>
</evidence>
<feature type="domain" description="Cadherin" evidence="9">
    <location>
        <begin position="472"/>
        <end position="575"/>
    </location>
</feature>
<dbReference type="GO" id="GO:0016477">
    <property type="term" value="P:cell migration"/>
    <property type="evidence" value="ECO:0007669"/>
    <property type="project" value="TreeGrafter"/>
</dbReference>
<keyword evidence="4" id="KW-0106">Calcium</keyword>
<sequence>MNIALRLAGVLLSLAGTHAAAQTVATEVYLDLDANPATGCSIATDAGTVAGAEVRVRAQVDAASATVQAVARAHCEGGVFGAEQPQPAGYAVGIDAGIDGADVIEFSTPLAGLGDGGTALASFVARGGDGGVERVQAAIVLPGTVEPGPGAAQPTVIPASGWLALLVLIGFTLWIVRRHPAFGSTFAVVVLMGSSIAWASNFIADGQIIDWTGVAPVATDPPDAGGDGASDILAAFAATESGRLHLRMDIRDANPEGADNQAPTLNDASFAIDENSAAGSVVGSIGATDPDADQTLAYAIVGGNTGDAFAIDADSGQITVANAAALDAELAASVLLLIEVTDDGEPALSASATATITVTDINEAPQLDDLALSVAEHAAPGVVVGTVVGTDPDTNAPNDALLYAITAGNTGNAFAIDADSGAIRVADSAQVDLANAPFVLTVRVTDGGTPPLDDSATVTIEVSDENDAPAFGQATYAFSVDENSAAGTPVGTVSASDPDAGDALTYTIAGGNTGNAFAIDAATGAIVVATASALDAETVTDISLVVTVSDDDAPARTDTATVNVTVIDLNEVPVLADASFNVAENSASGTVVGTLDASDPDATAPFATLVFAITAGNDAGTFAIDAGTGVLSVADAAALDFESGAAFALTVTATDGGGSSATAQVTIATTDVNEVPVLSDTARSVLQSSAVGTPVGAPVSASDPDTTAPNNTLTYAITGGNEDNAFTIDPASGQLAVASSAPLTAGAAFALVVGATDGGGLSDSATVTVDVIDVNDAPSFVAGPAQNVLEDAGPVSVPWATAIDDNDPGNQALTFLVSNDNAALFGTPPTISAGGVLSYAPAVDANGTATVTVVLQDDGGTANGGADTSAPQLFEITVAPVNDAPGFVAGGDQTVNEDAGAQSVAGWASAISPGPADEASQSVTFVASSDNPALFAVPVAVTPDGTLTYTPAADADGVATVSVQAMDDGGSANGGIDTSPPQTFTIGITADDDAPVAVADTATVSEDSAATAIDVLANDTDIDAGPIAIAAVTQPANGTVVPTGGTGLTYQPAANYCNAPPGTAPDTFTYTLTPGGSSATVSVLVTCVDDAPVAVADAVTVTEDSVATAIDVLANDTDVDAGPIAIASVTQPANGTVVPTGGTGLTYQPAANYCNAPPGTAPDTFTYTLTPGGSSTTVSVLVTCVDDAPVAVADTPFVAEDTPTVLGVLVNDTDVDGGPKTVATVTQPANGTAVITGGIWITYEPDPDYCNTPPGTAPDTFTYTVAPGGSSATVSVAVTCEDDAPVAVADAAVVAQDAAPTAIDVLANDTDVDGGPRSIASITQPANGTVAITGGGTGVNYTPDAGYCNTPPGTTQDTFTYALTPGGSSTTVSVAVMCPQEVVITSDGAGDMAELDFPGGGTIPVTDVDATAPIGNPPIVYSLAGGADQASFSIDPASGVLDFVAPPPLDPAGDADGNNVYEVTVRAASDTLEDTQQLSITIVQGLAVTAKYVVIMRSDETTNLDVRVLDVNGDVDPGAPYTIDYTSSAIDISATGQITVLTPGQSSTQVTISSPGRTPWVAWVAVRNVIDIASPHLSNQSIAASDDFSAVGSNIGTPTTSYYADIYRLTLAAGDEVEVTMDTGDDLDSYLLMANAQGFLVAGNDDDDSGALGVGSRMIYTATESGVYFIEASTFNGLDTGNYTLAVNVTPGVVDLGAYALNGSCGVLGSQGPGFTLTAGPTTPLPAGTTVLTTVTGVANSGVWSVTGGTASVAVVSPTVRQITLTAPLPAGQTIQLRTTLSITVAFSLAGSTTLPAGHVGTGGKPTGAVTSTLVLCSTS</sequence>
<dbReference type="SUPFAM" id="SSF49313">
    <property type="entry name" value="Cadherin-like"/>
    <property type="match status" value="5"/>
</dbReference>
<dbReference type="FunFam" id="2.60.40.60:FF:000020">
    <property type="entry name" value="Dachsous cadherin-related 1b"/>
    <property type="match status" value="1"/>
</dbReference>
<protein>
    <recommendedName>
        <fullName evidence="9">Cadherin domain-containing protein</fullName>
    </recommendedName>
</protein>
<dbReference type="CDD" id="cd11304">
    <property type="entry name" value="Cadherin_repeat"/>
    <property type="match status" value="6"/>
</dbReference>
<dbReference type="Gene3D" id="2.60.120.380">
    <property type="match status" value="1"/>
</dbReference>
<dbReference type="GO" id="GO:0045296">
    <property type="term" value="F:cadherin binding"/>
    <property type="evidence" value="ECO:0007669"/>
    <property type="project" value="TreeGrafter"/>
</dbReference>
<organism evidence="10 11">
    <name type="scientific">Chiayiivirga flava</name>
    <dbReference type="NCBI Taxonomy" id="659595"/>
    <lineage>
        <taxon>Bacteria</taxon>
        <taxon>Pseudomonadati</taxon>
        <taxon>Pseudomonadota</taxon>
        <taxon>Gammaproteobacteria</taxon>
        <taxon>Lysobacterales</taxon>
        <taxon>Lysobacteraceae</taxon>
        <taxon>Chiayiivirga</taxon>
    </lineage>
</organism>
<evidence type="ECO:0000313" key="10">
    <source>
        <dbReference type="EMBL" id="MBB5209069.1"/>
    </source>
</evidence>
<name>A0A7W8D6Z8_9GAMM</name>
<feature type="domain" description="Cadherin" evidence="9">
    <location>
        <begin position="366"/>
        <end position="471"/>
    </location>
</feature>
<evidence type="ECO:0000256" key="7">
    <source>
        <dbReference type="SAM" id="Phobius"/>
    </source>
</evidence>
<dbReference type="PANTHER" id="PTHR24027:SF438">
    <property type="entry name" value="CADHERIN 23"/>
    <property type="match status" value="1"/>
</dbReference>
<dbReference type="PRINTS" id="PR00205">
    <property type="entry name" value="CADHERIN"/>
</dbReference>
<dbReference type="EMBL" id="JACHHP010000004">
    <property type="protein sequence ID" value="MBB5209069.1"/>
    <property type="molecule type" value="Genomic_DNA"/>
</dbReference>
<dbReference type="Pfam" id="PF17963">
    <property type="entry name" value="Big_9"/>
    <property type="match status" value="4"/>
</dbReference>
<dbReference type="GO" id="GO:0005509">
    <property type="term" value="F:calcium ion binding"/>
    <property type="evidence" value="ECO:0007669"/>
    <property type="project" value="InterPro"/>
</dbReference>
<dbReference type="GO" id="GO:0008013">
    <property type="term" value="F:beta-catenin binding"/>
    <property type="evidence" value="ECO:0007669"/>
    <property type="project" value="TreeGrafter"/>
</dbReference>
<dbReference type="Proteomes" id="UP000521199">
    <property type="component" value="Unassembled WGS sequence"/>
</dbReference>
<evidence type="ECO:0000256" key="3">
    <source>
        <dbReference type="ARBA" id="ARBA00022737"/>
    </source>
</evidence>
<feature type="transmembrane region" description="Helical" evidence="7">
    <location>
        <begin position="181"/>
        <end position="199"/>
    </location>
</feature>
<keyword evidence="5 7" id="KW-1133">Transmembrane helix</keyword>
<dbReference type="PANTHER" id="PTHR24027">
    <property type="entry name" value="CADHERIN-23"/>
    <property type="match status" value="1"/>
</dbReference>
<dbReference type="GO" id="GO:0016342">
    <property type="term" value="C:catenin complex"/>
    <property type="evidence" value="ECO:0007669"/>
    <property type="project" value="TreeGrafter"/>
</dbReference>
<evidence type="ECO:0000256" key="1">
    <source>
        <dbReference type="ARBA" id="ARBA00004370"/>
    </source>
</evidence>
<keyword evidence="3" id="KW-0677">Repeat</keyword>
<comment type="subcellular location">
    <subcellularLocation>
        <location evidence="1">Membrane</location>
    </subcellularLocation>
</comment>
<feature type="signal peptide" evidence="8">
    <location>
        <begin position="1"/>
        <end position="21"/>
    </location>
</feature>
<proteinExistence type="predicted"/>
<feature type="domain" description="Cadherin" evidence="9">
    <location>
        <begin position="574"/>
        <end position="678"/>
    </location>
</feature>
<feature type="domain" description="Cadherin" evidence="9">
    <location>
        <begin position="684"/>
        <end position="780"/>
    </location>
</feature>
<keyword evidence="11" id="KW-1185">Reference proteome</keyword>
<keyword evidence="8" id="KW-0732">Signal</keyword>
<dbReference type="PROSITE" id="PS50268">
    <property type="entry name" value="CADHERIN_2"/>
    <property type="match status" value="7"/>
</dbReference>
<dbReference type="InterPro" id="IPR002126">
    <property type="entry name" value="Cadherin-like_dom"/>
</dbReference>
<feature type="domain" description="Cadherin" evidence="9">
    <location>
        <begin position="264"/>
        <end position="367"/>
    </location>
</feature>
<dbReference type="GO" id="GO:0007156">
    <property type="term" value="P:homophilic cell adhesion via plasma membrane adhesion molecules"/>
    <property type="evidence" value="ECO:0007669"/>
    <property type="project" value="InterPro"/>
</dbReference>
<feature type="domain" description="Cadherin" evidence="9">
    <location>
        <begin position="801"/>
        <end position="887"/>
    </location>
</feature>
<dbReference type="Pfam" id="PF00028">
    <property type="entry name" value="Cadherin"/>
    <property type="match status" value="5"/>
</dbReference>
<feature type="transmembrane region" description="Helical" evidence="7">
    <location>
        <begin position="156"/>
        <end position="176"/>
    </location>
</feature>